<name>A0A8B8B1N2_CRAVI</name>
<reference evidence="3" key="1">
    <citation type="submission" date="2025-08" db="UniProtKB">
        <authorList>
            <consortium name="RefSeq"/>
        </authorList>
    </citation>
    <scope>IDENTIFICATION</scope>
    <source>
        <tissue evidence="3">Whole sample</tissue>
    </source>
</reference>
<evidence type="ECO:0000313" key="2">
    <source>
        <dbReference type="Proteomes" id="UP000694844"/>
    </source>
</evidence>
<keyword evidence="1" id="KW-1133">Transmembrane helix</keyword>
<feature type="transmembrane region" description="Helical" evidence="1">
    <location>
        <begin position="551"/>
        <end position="572"/>
    </location>
</feature>
<dbReference type="KEGG" id="cvn:111106727"/>
<keyword evidence="1" id="KW-0812">Transmembrane</keyword>
<organism evidence="2 3">
    <name type="scientific">Crassostrea virginica</name>
    <name type="common">Eastern oyster</name>
    <dbReference type="NCBI Taxonomy" id="6565"/>
    <lineage>
        <taxon>Eukaryota</taxon>
        <taxon>Metazoa</taxon>
        <taxon>Spiralia</taxon>
        <taxon>Lophotrochozoa</taxon>
        <taxon>Mollusca</taxon>
        <taxon>Bivalvia</taxon>
        <taxon>Autobranchia</taxon>
        <taxon>Pteriomorphia</taxon>
        <taxon>Ostreida</taxon>
        <taxon>Ostreoidea</taxon>
        <taxon>Ostreidae</taxon>
        <taxon>Crassostrea</taxon>
    </lineage>
</organism>
<evidence type="ECO:0000313" key="3">
    <source>
        <dbReference type="RefSeq" id="XP_022297226.1"/>
    </source>
</evidence>
<gene>
    <name evidence="3" type="primary">LOC111106727</name>
</gene>
<evidence type="ECO:0000256" key="1">
    <source>
        <dbReference type="SAM" id="Phobius"/>
    </source>
</evidence>
<keyword evidence="1" id="KW-0472">Membrane</keyword>
<sequence>MCVKILEKRQEQVKCFIENSTECCAISNEALSGGNMVAFLSVEKTLTEKLKSFVQDDVDKPITTLPQASDFELQTTTEELKGKIDRMGSQKSKTTETQFLTEFWRNLSSLSILERPSSMQLSVSLIIVMSAVVWILLSCYPVPYSHVFDVDNTKLVFLKNPLSRVCFSIDRRTVTSRPMQNMKQTCGNTQAPYIYRGAFTNTSFTYGKGERIVFLIDVSKIQKYSPGLILYEFGVSKGAIERQDLLGPRSSYFFGWMLTILNKEREVALINTEGHVVHNGKISVFDKTSYTYYIEFKYNRTIVLKTNDKNEKKFEVLDETSSIIGKPKRGFAKICPSVNADVTVKLLRNNMAFNRSTLYPNLYLSGDNKTMSNHPTSHFHKMEVRDHVYQDIMLLNCNTKCIYLLKFRVKAPKATDVFSLVLTNSQFLPSAHYNLTLFTYSRCLHTKFYVSYESFCFVAYKDISRYSFVPMVPDQWHSITIMVNRKRKSASFMIENDEIQVENGYFFENDTPVLRLVMLDLEDNVEFYLADSDDYDILTMFNFNFFQFIDYFLSFIPFYQHFILGLFIINVISQCMQCMGFLDVKQKIVYADAVRIPRTSRRRRL</sequence>
<proteinExistence type="predicted"/>
<dbReference type="Proteomes" id="UP000694844">
    <property type="component" value="Chromosome 8"/>
</dbReference>
<keyword evidence="2" id="KW-1185">Reference proteome</keyword>
<feature type="transmembrane region" description="Helical" evidence="1">
    <location>
        <begin position="119"/>
        <end position="137"/>
    </location>
</feature>
<accession>A0A8B8B1N2</accession>
<dbReference type="OrthoDB" id="6151532at2759"/>
<dbReference type="GeneID" id="111106727"/>
<protein>
    <submittedName>
        <fullName evidence="3">Uncharacterized protein LOC111106727</fullName>
    </submittedName>
</protein>
<dbReference type="RefSeq" id="XP_022297226.1">
    <property type="nucleotide sequence ID" value="XM_022441518.1"/>
</dbReference>
<dbReference type="AlphaFoldDB" id="A0A8B8B1N2"/>